<dbReference type="RefSeq" id="WP_195171418.1">
    <property type="nucleotide sequence ID" value="NZ_CP062983.1"/>
</dbReference>
<dbReference type="GO" id="GO:0003700">
    <property type="term" value="F:DNA-binding transcription factor activity"/>
    <property type="evidence" value="ECO:0007669"/>
    <property type="project" value="TreeGrafter"/>
</dbReference>
<dbReference type="GO" id="GO:0000976">
    <property type="term" value="F:transcription cis-regulatory region binding"/>
    <property type="evidence" value="ECO:0007669"/>
    <property type="project" value="TreeGrafter"/>
</dbReference>
<dbReference type="InterPro" id="IPR046335">
    <property type="entry name" value="LacI/GalR-like_sensor"/>
</dbReference>
<dbReference type="AlphaFoldDB" id="A0A7S8EAH8"/>
<sequence>MSRRPTQKDVADRAGVSRVTVSKVLNGATGGSVPISPETQARVLEAAHELGYSPNPVAQMLKQGSNRLLGIFVYEPEFPYDVDNHLFHHLLGVQREASALDYNIVSFTSNHNNGNPKIYDNGMNTIRLADGCIIMGAMPDREELRNLASESYPFVYVGRREIEGHEIDWVTDDYAIGSGQAVRHLIELGHRQIGFISGKFPPEATADKREGCLKAIAQTEAHLIDIPALEDETPHDLMNAIQQHHITALICTDQGNFHNTLQILVENNVRMPEDISLIALTPPIRAMSMHLFPGVVSFVQLDRSRVGKEAVRLLVHRLRNETPAQNHIRVPCELVVGETTGPPRE</sequence>
<keyword evidence="2" id="KW-0805">Transcription regulation</keyword>
<keyword evidence="3 7" id="KW-0238">DNA-binding</keyword>
<evidence type="ECO:0000313" key="7">
    <source>
        <dbReference type="EMBL" id="QPC83351.1"/>
    </source>
</evidence>
<evidence type="ECO:0000313" key="8">
    <source>
        <dbReference type="Proteomes" id="UP000594468"/>
    </source>
</evidence>
<protein>
    <submittedName>
        <fullName evidence="7">LacI family DNA-binding transcriptional regulator</fullName>
    </submittedName>
</protein>
<keyword evidence="1" id="KW-0678">Repressor</keyword>
<dbReference type="Proteomes" id="UP000594468">
    <property type="component" value="Chromosome"/>
</dbReference>
<evidence type="ECO:0000259" key="5">
    <source>
        <dbReference type="PROSITE" id="PS50932"/>
    </source>
</evidence>
<dbReference type="SUPFAM" id="SSF47413">
    <property type="entry name" value="lambda repressor-like DNA-binding domains"/>
    <property type="match status" value="1"/>
</dbReference>
<dbReference type="Pfam" id="PF00356">
    <property type="entry name" value="LacI"/>
    <property type="match status" value="1"/>
</dbReference>
<dbReference type="SMART" id="SM00354">
    <property type="entry name" value="HTH_LACI"/>
    <property type="match status" value="1"/>
</dbReference>
<dbReference type="InterPro" id="IPR001387">
    <property type="entry name" value="Cro/C1-type_HTH"/>
</dbReference>
<evidence type="ECO:0000259" key="6">
    <source>
        <dbReference type="PROSITE" id="PS50943"/>
    </source>
</evidence>
<dbReference type="EMBL" id="CP062983">
    <property type="protein sequence ID" value="QPC83351.1"/>
    <property type="molecule type" value="Genomic_DNA"/>
</dbReference>
<dbReference type="Pfam" id="PF13377">
    <property type="entry name" value="Peripla_BP_3"/>
    <property type="match status" value="1"/>
</dbReference>
<keyword evidence="4" id="KW-0804">Transcription</keyword>
<evidence type="ECO:0000256" key="2">
    <source>
        <dbReference type="ARBA" id="ARBA00023015"/>
    </source>
</evidence>
<evidence type="ECO:0000256" key="1">
    <source>
        <dbReference type="ARBA" id="ARBA00022491"/>
    </source>
</evidence>
<name>A0A7S8EAH8_9CHLR</name>
<organism evidence="7 8">
    <name type="scientific">Phototrophicus methaneseepsis</name>
    <dbReference type="NCBI Taxonomy" id="2710758"/>
    <lineage>
        <taxon>Bacteria</taxon>
        <taxon>Bacillati</taxon>
        <taxon>Chloroflexota</taxon>
        <taxon>Candidatus Thermofontia</taxon>
        <taxon>Phototrophicales</taxon>
        <taxon>Phototrophicaceae</taxon>
        <taxon>Phototrophicus</taxon>
    </lineage>
</organism>
<feature type="domain" description="HTH lacI-type" evidence="5">
    <location>
        <begin position="5"/>
        <end position="63"/>
    </location>
</feature>
<keyword evidence="8" id="KW-1185">Reference proteome</keyword>
<accession>A0A7S8EAH8</accession>
<dbReference type="InterPro" id="IPR000843">
    <property type="entry name" value="HTH_LacI"/>
</dbReference>
<dbReference type="KEGG" id="pmet:G4Y79_02935"/>
<dbReference type="CDD" id="cd06267">
    <property type="entry name" value="PBP1_LacI_sugar_binding-like"/>
    <property type="match status" value="1"/>
</dbReference>
<dbReference type="SUPFAM" id="SSF53822">
    <property type="entry name" value="Periplasmic binding protein-like I"/>
    <property type="match status" value="1"/>
</dbReference>
<dbReference type="InterPro" id="IPR028082">
    <property type="entry name" value="Peripla_BP_I"/>
</dbReference>
<gene>
    <name evidence="7" type="ORF">G4Y79_02935</name>
</gene>
<dbReference type="Gene3D" id="1.10.260.40">
    <property type="entry name" value="lambda repressor-like DNA-binding domains"/>
    <property type="match status" value="1"/>
</dbReference>
<dbReference type="Gene3D" id="3.40.50.2300">
    <property type="match status" value="2"/>
</dbReference>
<dbReference type="PROSITE" id="PS50932">
    <property type="entry name" value="HTH_LACI_2"/>
    <property type="match status" value="1"/>
</dbReference>
<feature type="domain" description="HTH cro/C1-type" evidence="6">
    <location>
        <begin position="6"/>
        <end position="27"/>
    </location>
</feature>
<evidence type="ECO:0000256" key="4">
    <source>
        <dbReference type="ARBA" id="ARBA00023163"/>
    </source>
</evidence>
<dbReference type="InterPro" id="IPR010982">
    <property type="entry name" value="Lambda_DNA-bd_dom_sf"/>
</dbReference>
<dbReference type="PROSITE" id="PS50943">
    <property type="entry name" value="HTH_CROC1"/>
    <property type="match status" value="1"/>
</dbReference>
<dbReference type="CDD" id="cd01392">
    <property type="entry name" value="HTH_LacI"/>
    <property type="match status" value="1"/>
</dbReference>
<dbReference type="PANTHER" id="PTHR30146">
    <property type="entry name" value="LACI-RELATED TRANSCRIPTIONAL REPRESSOR"/>
    <property type="match status" value="1"/>
</dbReference>
<evidence type="ECO:0000256" key="3">
    <source>
        <dbReference type="ARBA" id="ARBA00023125"/>
    </source>
</evidence>
<dbReference type="PANTHER" id="PTHR30146:SF148">
    <property type="entry name" value="HTH-TYPE TRANSCRIPTIONAL REPRESSOR PURR-RELATED"/>
    <property type="match status" value="1"/>
</dbReference>
<proteinExistence type="predicted"/>
<reference evidence="7 8" key="1">
    <citation type="submission" date="2020-02" db="EMBL/GenBank/DDBJ databases">
        <authorList>
            <person name="Zheng R.K."/>
            <person name="Sun C.M."/>
        </authorList>
    </citation>
    <scope>NUCLEOTIDE SEQUENCE [LARGE SCALE GENOMIC DNA]</scope>
    <source>
        <strain evidence="8">rifampicinis</strain>
    </source>
</reference>